<keyword evidence="1" id="KW-0175">Coiled coil</keyword>
<sequence>MFFSCSVFFENLKIAWYNNITKNCKYFDTFKTSNKDHSTHLRRDGGLCFEIPPWQHKPVELDNHLDSMKEKFGNATSLRRRTQLVMVNSELSRYMDTVLAPFLDTYLRNIQSSYQQMTSKILRRIKDEINNAVQKKHQAYKELTQLADQLNVPAMCDEDRRECRTVASKHVALIYACTEEARASIAKMGNYAEEMITITKNHMQASLDDVAKSLQTSIRRNKSTEETDVTACLKLLSRSAVTLGYELDLSLTNARRHNEQSHEKLSSCSTKCKRSTDDAVSALKDKLYQCVYA</sequence>
<evidence type="ECO:0000256" key="1">
    <source>
        <dbReference type="SAM" id="Coils"/>
    </source>
</evidence>
<gene>
    <name evidence="2" type="ORF">ABMA28_007933</name>
</gene>
<feature type="coiled-coil region" evidence="1">
    <location>
        <begin position="122"/>
        <end position="149"/>
    </location>
</feature>
<evidence type="ECO:0000313" key="3">
    <source>
        <dbReference type="Proteomes" id="UP001549921"/>
    </source>
</evidence>
<name>A0ABD0SNA2_LOXSC</name>
<dbReference type="AlphaFoldDB" id="A0ABD0SNA2"/>
<protein>
    <submittedName>
        <fullName evidence="2">Uncharacterized protein</fullName>
    </submittedName>
</protein>
<comment type="caution">
    <text evidence="2">The sequence shown here is derived from an EMBL/GenBank/DDBJ whole genome shotgun (WGS) entry which is preliminary data.</text>
</comment>
<dbReference type="EMBL" id="JBEDNZ010000020">
    <property type="protein sequence ID" value="KAL0819931.1"/>
    <property type="molecule type" value="Genomic_DNA"/>
</dbReference>
<organism evidence="2 3">
    <name type="scientific">Loxostege sticticalis</name>
    <name type="common">Beet webworm moth</name>
    <dbReference type="NCBI Taxonomy" id="481309"/>
    <lineage>
        <taxon>Eukaryota</taxon>
        <taxon>Metazoa</taxon>
        <taxon>Ecdysozoa</taxon>
        <taxon>Arthropoda</taxon>
        <taxon>Hexapoda</taxon>
        <taxon>Insecta</taxon>
        <taxon>Pterygota</taxon>
        <taxon>Neoptera</taxon>
        <taxon>Endopterygota</taxon>
        <taxon>Lepidoptera</taxon>
        <taxon>Glossata</taxon>
        <taxon>Ditrysia</taxon>
        <taxon>Pyraloidea</taxon>
        <taxon>Crambidae</taxon>
        <taxon>Pyraustinae</taxon>
        <taxon>Loxostege</taxon>
    </lineage>
</organism>
<dbReference type="Proteomes" id="UP001549921">
    <property type="component" value="Unassembled WGS sequence"/>
</dbReference>
<proteinExistence type="predicted"/>
<evidence type="ECO:0000313" key="2">
    <source>
        <dbReference type="EMBL" id="KAL0819931.1"/>
    </source>
</evidence>
<accession>A0ABD0SNA2</accession>
<reference evidence="2 3" key="1">
    <citation type="submission" date="2024-06" db="EMBL/GenBank/DDBJ databases">
        <title>A chromosome-level genome assembly of beet webworm, Loxostege sticticalis.</title>
        <authorList>
            <person name="Zhang Y."/>
        </authorList>
    </citation>
    <scope>NUCLEOTIDE SEQUENCE [LARGE SCALE GENOMIC DNA]</scope>
    <source>
        <strain evidence="2">AQ028</strain>
        <tissue evidence="2">Male pupae</tissue>
    </source>
</reference>